<dbReference type="Gene3D" id="2.170.130.10">
    <property type="entry name" value="TonB-dependent receptor, plug domain"/>
    <property type="match status" value="1"/>
</dbReference>
<dbReference type="InterPro" id="IPR008969">
    <property type="entry name" value="CarboxyPept-like_regulatory"/>
</dbReference>
<dbReference type="SUPFAM" id="SSF49464">
    <property type="entry name" value="Carboxypeptidase regulatory domain-like"/>
    <property type="match status" value="1"/>
</dbReference>
<dbReference type="PANTHER" id="PTHR30069">
    <property type="entry name" value="TONB-DEPENDENT OUTER MEMBRANE RECEPTOR"/>
    <property type="match status" value="1"/>
</dbReference>
<gene>
    <name evidence="4" type="ORF">VB798_15150</name>
</gene>
<evidence type="ECO:0000259" key="3">
    <source>
        <dbReference type="Pfam" id="PF07715"/>
    </source>
</evidence>
<accession>A0ABU5SKY9</accession>
<keyword evidence="2" id="KW-0998">Cell outer membrane</keyword>
<evidence type="ECO:0000313" key="4">
    <source>
        <dbReference type="EMBL" id="MEA5427928.1"/>
    </source>
</evidence>
<dbReference type="InterPro" id="IPR039426">
    <property type="entry name" value="TonB-dep_rcpt-like"/>
</dbReference>
<dbReference type="SUPFAM" id="SSF56935">
    <property type="entry name" value="Porins"/>
    <property type="match status" value="1"/>
</dbReference>
<keyword evidence="4" id="KW-0675">Receptor</keyword>
<dbReference type="InterPro" id="IPR037066">
    <property type="entry name" value="Plug_dom_sf"/>
</dbReference>
<dbReference type="Proteomes" id="UP001302222">
    <property type="component" value="Unassembled WGS sequence"/>
</dbReference>
<comment type="caution">
    <text evidence="4">The sequence shown here is derived from an EMBL/GenBank/DDBJ whole genome shotgun (WGS) entry which is preliminary data.</text>
</comment>
<feature type="domain" description="TonB-dependent receptor plug" evidence="3">
    <location>
        <begin position="221"/>
        <end position="329"/>
    </location>
</feature>
<comment type="subcellular location">
    <subcellularLocation>
        <location evidence="2">Cell outer membrane</location>
        <topology evidence="2">Multi-pass membrane protein</topology>
    </subcellularLocation>
</comment>
<dbReference type="InterPro" id="IPR012910">
    <property type="entry name" value="Plug_dom"/>
</dbReference>
<keyword evidence="2" id="KW-1134">Transmembrane beta strand</keyword>
<dbReference type="Gene3D" id="2.60.40.1120">
    <property type="entry name" value="Carboxypeptidase-like, regulatory domain"/>
    <property type="match status" value="1"/>
</dbReference>
<proteinExistence type="inferred from homology"/>
<evidence type="ECO:0000313" key="5">
    <source>
        <dbReference type="Proteomes" id="UP001302222"/>
    </source>
</evidence>
<keyword evidence="2" id="KW-0812">Transmembrane</keyword>
<keyword evidence="2" id="KW-0472">Membrane</keyword>
<keyword evidence="5" id="KW-1185">Reference proteome</keyword>
<comment type="similarity">
    <text evidence="2">Belongs to the TonB-dependent receptor family.</text>
</comment>
<dbReference type="PANTHER" id="PTHR30069:SF29">
    <property type="entry name" value="HEMOGLOBIN AND HEMOGLOBIN-HAPTOGLOBIN-BINDING PROTEIN 1-RELATED"/>
    <property type="match status" value="1"/>
</dbReference>
<protein>
    <submittedName>
        <fullName evidence="4">TonB-dependent receptor</fullName>
    </submittedName>
</protein>
<dbReference type="NCBIfam" id="TIGR04057">
    <property type="entry name" value="SusC_RagA_signa"/>
    <property type="match status" value="1"/>
</dbReference>
<name>A0ABU5SKY9_9BACT</name>
<keyword evidence="2" id="KW-0813">Transport</keyword>
<sequence length="1146" mass="129019">MDYKLLRIIFLLLFMYFPLCNESFAQRSKVLSKSPFTVSLVEAIDILGKHYKVIFEYNDKLLANKKVELSALNKYNNLEKTLDFIIKPYGFKFEKFSEQSYLIFDPNVRKEVKNVLPEKKTISQSTGEIILKGKINDPELGVGLQGVSVVLKGTSKGTLTDSEGSFSINIPKSNTVLLISSIGYLKEEVIVNQQNFIQISLKIDNNPLSEVVVVGYGIQKKESLTSSIAVVGPEIFKDRAVSNTALELQGTTPGLTITRNSSRPGNEGLKIRIRGESSITDVDPLIVVDGVPTLGTWELNQLNSDDIASISVLKDASAAIYGARAAGGVILISTKRGKVGKMKLSYHSSLRSSSLARTTPIANMSEYAKLFLEASEQDGVGYYWIYDKESLEKMLVGKPFLWRNTSLGYDLAYEDNNWMNALYGKAFSQQHNLSLSNASDKSNYRISLGYANNRGLLKPAYDGEKKYNLRVNYDYELSKKVKIETGISYDKREVSSPITGVGDGWYDPPIFPVYNFKGNWYDNFGFRNPVAKTTESGRITTTDDIIRLNLKLSAKLSKVLTFSTQLSNVNLRGWKKQYYQTYQLYNWIGDRITSVQNPDPTIQEDVYNTNYQNYGGFLDYKKAFANQHSLAVMLGTTTEINENKYLSGRRIRLLYPGLYDLNTADPTNASNAGGSSHWGLFSFVSRINYDYQEKYLLELTGRRDGSSRFASDFRWSNFGGISAGWIISKEKFMEEIPAISELKVRAGYGEKGGQSGIGLYDYLSIINSGTTIFGYPYTIQPTAYLSGMTSNTRTWERIGIANIGFDFGMINNKLIGTFDYFLKRNNGMLIDVTYPELLGTNAPKTNNGILSIKGWEFQVNWKDKIRDFAYNLSFNLSNNQNKLIAMEGKNSWNTGIVPQIQGYPLNAIFVYKTEGYFQSQEEVDAYYARLTAINTGELPMVGTQKLRAGDLKKADLDGNGYISATGNPNQGNGLTGDLQYIGDNAPHYTFGFNFGFTYKGFDFTSMFQGVGSQNMLRSGNLNAPFRTIYVNQNPNFLGNTWAVDNPNAMYPRLSLTTQRNAWNYNFTDIMVQKLRYARLKNMVLGYSFSNKMVKKIGLEKFRIYVAGNDLWEWTTIKDGFDPEFGENTNQTYPFARTWAVGLELNF</sequence>
<keyword evidence="1" id="KW-0732">Signal</keyword>
<dbReference type="InterPro" id="IPR023997">
    <property type="entry name" value="TonB-dep_OMP_SusC/RagA_CS"/>
</dbReference>
<dbReference type="PROSITE" id="PS52016">
    <property type="entry name" value="TONB_DEPENDENT_REC_3"/>
    <property type="match status" value="1"/>
</dbReference>
<dbReference type="Pfam" id="PF13715">
    <property type="entry name" value="CarbopepD_reg_2"/>
    <property type="match status" value="1"/>
</dbReference>
<dbReference type="EMBL" id="JAYGIM010000011">
    <property type="protein sequence ID" value="MEA5427928.1"/>
    <property type="molecule type" value="Genomic_DNA"/>
</dbReference>
<dbReference type="InterPro" id="IPR023996">
    <property type="entry name" value="TonB-dep_OMP_SusC/RagA"/>
</dbReference>
<evidence type="ECO:0000256" key="2">
    <source>
        <dbReference type="PROSITE-ProRule" id="PRU01360"/>
    </source>
</evidence>
<organism evidence="4 5">
    <name type="scientific">Arcicella lustrica</name>
    <dbReference type="NCBI Taxonomy" id="2984196"/>
    <lineage>
        <taxon>Bacteria</taxon>
        <taxon>Pseudomonadati</taxon>
        <taxon>Bacteroidota</taxon>
        <taxon>Cytophagia</taxon>
        <taxon>Cytophagales</taxon>
        <taxon>Flectobacillaceae</taxon>
        <taxon>Arcicella</taxon>
    </lineage>
</organism>
<dbReference type="Pfam" id="PF07715">
    <property type="entry name" value="Plug"/>
    <property type="match status" value="1"/>
</dbReference>
<dbReference type="NCBIfam" id="TIGR04056">
    <property type="entry name" value="OMP_RagA_SusC"/>
    <property type="match status" value="1"/>
</dbReference>
<evidence type="ECO:0000256" key="1">
    <source>
        <dbReference type="ARBA" id="ARBA00022729"/>
    </source>
</evidence>
<dbReference type="RefSeq" id="WP_323259785.1">
    <property type="nucleotide sequence ID" value="NZ_JAYGIM010000011.1"/>
</dbReference>
<reference evidence="4 5" key="1">
    <citation type="submission" date="2023-12" db="EMBL/GenBank/DDBJ databases">
        <title>Novel species of the genus Arcicella isolated from rivers.</title>
        <authorList>
            <person name="Lu H."/>
        </authorList>
    </citation>
    <scope>NUCLEOTIDE SEQUENCE [LARGE SCALE GENOMIC DNA]</scope>
    <source>
        <strain evidence="4 5">DC25W</strain>
    </source>
</reference>